<accession>A0A840QNZ5</accession>
<protein>
    <submittedName>
        <fullName evidence="2">Rhodanese-related sulfurtransferase</fullName>
    </submittedName>
</protein>
<dbReference type="SMART" id="SM00450">
    <property type="entry name" value="RHOD"/>
    <property type="match status" value="1"/>
</dbReference>
<proteinExistence type="predicted"/>
<name>A0A840QNZ5_9BACI</name>
<feature type="domain" description="Rhodanese" evidence="1">
    <location>
        <begin position="37"/>
        <end position="122"/>
    </location>
</feature>
<dbReference type="RefSeq" id="WP_184663535.1">
    <property type="nucleotide sequence ID" value="NZ_JACHHB010000004.1"/>
</dbReference>
<dbReference type="PANTHER" id="PTHR43031">
    <property type="entry name" value="FAD-DEPENDENT OXIDOREDUCTASE"/>
    <property type="match status" value="1"/>
</dbReference>
<evidence type="ECO:0000313" key="2">
    <source>
        <dbReference type="EMBL" id="MBB5173095.1"/>
    </source>
</evidence>
<dbReference type="SUPFAM" id="SSF52821">
    <property type="entry name" value="Rhodanese/Cell cycle control phosphatase"/>
    <property type="match status" value="1"/>
</dbReference>
<dbReference type="InterPro" id="IPR001763">
    <property type="entry name" value="Rhodanese-like_dom"/>
</dbReference>
<keyword evidence="2" id="KW-0808">Transferase</keyword>
<dbReference type="Gene3D" id="3.40.250.10">
    <property type="entry name" value="Rhodanese-like domain"/>
    <property type="match status" value="1"/>
</dbReference>
<evidence type="ECO:0000259" key="1">
    <source>
        <dbReference type="PROSITE" id="PS50206"/>
    </source>
</evidence>
<dbReference type="PROSITE" id="PS50206">
    <property type="entry name" value="RHODANESE_3"/>
    <property type="match status" value="1"/>
</dbReference>
<dbReference type="GO" id="GO:0016740">
    <property type="term" value="F:transferase activity"/>
    <property type="evidence" value="ECO:0007669"/>
    <property type="project" value="UniProtKB-KW"/>
</dbReference>
<dbReference type="EMBL" id="JACHHB010000004">
    <property type="protein sequence ID" value="MBB5173095.1"/>
    <property type="molecule type" value="Genomic_DNA"/>
</dbReference>
<keyword evidence="3" id="KW-1185">Reference proteome</keyword>
<comment type="caution">
    <text evidence="2">The sequence shown here is derived from an EMBL/GenBank/DDBJ whole genome shotgun (WGS) entry which is preliminary data.</text>
</comment>
<gene>
    <name evidence="2" type="ORF">HNQ41_001258</name>
</gene>
<reference evidence="2 3" key="1">
    <citation type="submission" date="2020-08" db="EMBL/GenBank/DDBJ databases">
        <title>Genomic Encyclopedia of Type Strains, Phase IV (KMG-IV): sequencing the most valuable type-strain genomes for metagenomic binning, comparative biology and taxonomic classification.</title>
        <authorList>
            <person name="Goeker M."/>
        </authorList>
    </citation>
    <scope>NUCLEOTIDE SEQUENCE [LARGE SCALE GENOMIC DNA]</scope>
    <source>
        <strain evidence="2 3">DSM 24696</strain>
    </source>
</reference>
<organism evidence="2 3">
    <name type="scientific">Texcoconibacillus texcoconensis</name>
    <dbReference type="NCBI Taxonomy" id="1095777"/>
    <lineage>
        <taxon>Bacteria</taxon>
        <taxon>Bacillati</taxon>
        <taxon>Bacillota</taxon>
        <taxon>Bacilli</taxon>
        <taxon>Bacillales</taxon>
        <taxon>Bacillaceae</taxon>
        <taxon>Texcoconibacillus</taxon>
    </lineage>
</organism>
<dbReference type="PANTHER" id="PTHR43031:SF18">
    <property type="entry name" value="RHODANESE-RELATED SULFURTRANSFERASES"/>
    <property type="match status" value="1"/>
</dbReference>
<dbReference type="AlphaFoldDB" id="A0A840QNZ5"/>
<dbReference type="InterPro" id="IPR036873">
    <property type="entry name" value="Rhodanese-like_dom_sf"/>
</dbReference>
<evidence type="ECO:0000313" key="3">
    <source>
        <dbReference type="Proteomes" id="UP000551878"/>
    </source>
</evidence>
<dbReference type="Pfam" id="PF00581">
    <property type="entry name" value="Rhodanese"/>
    <property type="match status" value="1"/>
</dbReference>
<dbReference type="CDD" id="cd00158">
    <property type="entry name" value="RHOD"/>
    <property type="match status" value="1"/>
</dbReference>
<dbReference type="Proteomes" id="UP000551878">
    <property type="component" value="Unassembled WGS sequence"/>
</dbReference>
<dbReference type="InterPro" id="IPR050229">
    <property type="entry name" value="GlpE_sulfurtransferase"/>
</dbReference>
<sequence>MAWLYVILTIILIIFIISRLKKPSDVKSVTTEEFKEGYRKAQLFDIREEKEFNTGHILGARNLPLSQMRHRLTEVRPDQAVYLYDQNGSRIAQASKLLKKKRGVEEIVALKGGFKKWTGKIKK</sequence>